<sequence>MKNPLRVEQLRKHTHLSLLGLVFDVSVYEELYGSKGSLVQLTGHNEIHQFCQPSVPHRFALDGLSELQLVNIMRWLQFLSSNYQCIGELDENTVVSANVNKCIRFLSAFSNKKHLLSMH</sequence>
<name>A0A5J4NHX0_9TREM</name>
<dbReference type="Proteomes" id="UP000324629">
    <property type="component" value="Unassembled WGS sequence"/>
</dbReference>
<dbReference type="SUPFAM" id="SSF55856">
    <property type="entry name" value="Cytochrome b5-like heme/steroid binding domain"/>
    <property type="match status" value="1"/>
</dbReference>
<protein>
    <submittedName>
        <fullName evidence="1">Uncharacterized protein</fullName>
    </submittedName>
</protein>
<keyword evidence="2" id="KW-1185">Reference proteome</keyword>
<comment type="caution">
    <text evidence="1">The sequence shown here is derived from an EMBL/GenBank/DDBJ whole genome shotgun (WGS) entry which is preliminary data.</text>
</comment>
<dbReference type="EMBL" id="QNGE01002673">
    <property type="protein sequence ID" value="KAA3675187.1"/>
    <property type="molecule type" value="Genomic_DNA"/>
</dbReference>
<reference evidence="1 2" key="1">
    <citation type="journal article" date="2019" name="Gigascience">
        <title>Whole-genome sequence of the oriental lung fluke Paragonimus westermani.</title>
        <authorList>
            <person name="Oey H."/>
            <person name="Zakrzewski M."/>
            <person name="Narain K."/>
            <person name="Devi K.R."/>
            <person name="Agatsuma T."/>
            <person name="Nawaratna S."/>
            <person name="Gobert G.N."/>
            <person name="Jones M.K."/>
            <person name="Ragan M.A."/>
            <person name="McManus D.P."/>
            <person name="Krause L."/>
        </authorList>
    </citation>
    <scope>NUCLEOTIDE SEQUENCE [LARGE SCALE GENOMIC DNA]</scope>
    <source>
        <strain evidence="1 2">IND2009</strain>
    </source>
</reference>
<dbReference type="Gene3D" id="3.10.120.10">
    <property type="entry name" value="Cytochrome b5-like heme/steroid binding domain"/>
    <property type="match status" value="1"/>
</dbReference>
<proteinExistence type="predicted"/>
<dbReference type="InterPro" id="IPR036400">
    <property type="entry name" value="Cyt_B5-like_heme/steroid_sf"/>
</dbReference>
<evidence type="ECO:0000313" key="1">
    <source>
        <dbReference type="EMBL" id="KAA3675187.1"/>
    </source>
</evidence>
<gene>
    <name evidence="1" type="ORF">DEA37_0007855</name>
</gene>
<organism evidence="1 2">
    <name type="scientific">Paragonimus westermani</name>
    <dbReference type="NCBI Taxonomy" id="34504"/>
    <lineage>
        <taxon>Eukaryota</taxon>
        <taxon>Metazoa</taxon>
        <taxon>Spiralia</taxon>
        <taxon>Lophotrochozoa</taxon>
        <taxon>Platyhelminthes</taxon>
        <taxon>Trematoda</taxon>
        <taxon>Digenea</taxon>
        <taxon>Plagiorchiida</taxon>
        <taxon>Troglotremata</taxon>
        <taxon>Troglotrematidae</taxon>
        <taxon>Paragonimus</taxon>
    </lineage>
</organism>
<evidence type="ECO:0000313" key="2">
    <source>
        <dbReference type="Proteomes" id="UP000324629"/>
    </source>
</evidence>
<accession>A0A5J4NHX0</accession>
<dbReference type="AlphaFoldDB" id="A0A5J4NHX0"/>